<feature type="region of interest" description="Disordered" evidence="1">
    <location>
        <begin position="168"/>
        <end position="188"/>
    </location>
</feature>
<feature type="region of interest" description="Disordered" evidence="1">
    <location>
        <begin position="1"/>
        <end position="22"/>
    </location>
</feature>
<feature type="compositionally biased region" description="Basic and acidic residues" evidence="1">
    <location>
        <begin position="11"/>
        <end position="22"/>
    </location>
</feature>
<reference evidence="3" key="2">
    <citation type="journal article" date="2018" name="BMC Genomics">
        <title>A manually annotated Actinidia chinensis var. chinensis (kiwifruit) genome highlights the challenges associated with draft genomes and gene prediction in plants.</title>
        <authorList>
            <person name="Pilkington S.M."/>
            <person name="Crowhurst R."/>
            <person name="Hilario E."/>
            <person name="Nardozza S."/>
            <person name="Fraser L."/>
            <person name="Peng Y."/>
            <person name="Gunaseelan K."/>
            <person name="Simpson R."/>
            <person name="Tahir J."/>
            <person name="Deroles S.C."/>
            <person name="Templeton K."/>
            <person name="Luo Z."/>
            <person name="Davy M."/>
            <person name="Cheng C."/>
            <person name="McNeilage M."/>
            <person name="Scaglione D."/>
            <person name="Liu Y."/>
            <person name="Zhang Q."/>
            <person name="Datson P."/>
            <person name="De Silva N."/>
            <person name="Gardiner S.E."/>
            <person name="Bassett H."/>
            <person name="Chagne D."/>
            <person name="McCallum J."/>
            <person name="Dzierzon H."/>
            <person name="Deng C."/>
            <person name="Wang Y.Y."/>
            <person name="Barron L."/>
            <person name="Manako K."/>
            <person name="Bowen J."/>
            <person name="Foster T.M."/>
            <person name="Erridge Z.A."/>
            <person name="Tiffin H."/>
            <person name="Waite C.N."/>
            <person name="Davies K.M."/>
            <person name="Grierson E.P."/>
            <person name="Laing W.A."/>
            <person name="Kirk R."/>
            <person name="Chen X."/>
            <person name="Wood M."/>
            <person name="Montefiori M."/>
            <person name="Brummell D.A."/>
            <person name="Schwinn K.E."/>
            <person name="Catanach A."/>
            <person name="Fullerton C."/>
            <person name="Li D."/>
            <person name="Meiyalaghan S."/>
            <person name="Nieuwenhuizen N."/>
            <person name="Read N."/>
            <person name="Prakash R."/>
            <person name="Hunter D."/>
            <person name="Zhang H."/>
            <person name="McKenzie M."/>
            <person name="Knabel M."/>
            <person name="Harris A."/>
            <person name="Allan A.C."/>
            <person name="Gleave A."/>
            <person name="Chen A."/>
            <person name="Janssen B.J."/>
            <person name="Plunkett B."/>
            <person name="Ampomah-Dwamena C."/>
            <person name="Voogd C."/>
            <person name="Leif D."/>
            <person name="Lafferty D."/>
            <person name="Souleyre E.J.F."/>
            <person name="Varkonyi-Gasic E."/>
            <person name="Gambi F."/>
            <person name="Hanley J."/>
            <person name="Yao J.L."/>
            <person name="Cheung J."/>
            <person name="David K.M."/>
            <person name="Warren B."/>
            <person name="Marsh K."/>
            <person name="Snowden K.C."/>
            <person name="Lin-Wang K."/>
            <person name="Brian L."/>
            <person name="Martinez-Sanchez M."/>
            <person name="Wang M."/>
            <person name="Ileperuma N."/>
            <person name="Macnee N."/>
            <person name="Campin R."/>
            <person name="McAtee P."/>
            <person name="Drummond R.S.M."/>
            <person name="Espley R.V."/>
            <person name="Ireland H.S."/>
            <person name="Wu R."/>
            <person name="Atkinson R.G."/>
            <person name="Karunairetnam S."/>
            <person name="Bulley S."/>
            <person name="Chunkath S."/>
            <person name="Hanley Z."/>
            <person name="Storey R."/>
            <person name="Thrimawithana A.H."/>
            <person name="Thomson S."/>
            <person name="David C."/>
            <person name="Testolin R."/>
            <person name="Huang H."/>
            <person name="Hellens R.P."/>
            <person name="Schaffer R.J."/>
        </authorList>
    </citation>
    <scope>NUCLEOTIDE SEQUENCE [LARGE SCALE GENOMIC DNA]</scope>
    <source>
        <strain evidence="3">cv. Red5</strain>
    </source>
</reference>
<dbReference type="OrthoDB" id="1752359at2759"/>
<feature type="region of interest" description="Disordered" evidence="1">
    <location>
        <begin position="131"/>
        <end position="153"/>
    </location>
</feature>
<dbReference type="EMBL" id="NKQK01000016">
    <property type="protein sequence ID" value="PSS08079.1"/>
    <property type="molecule type" value="Genomic_DNA"/>
</dbReference>
<comment type="caution">
    <text evidence="2">The sequence shown here is derived from an EMBL/GenBank/DDBJ whole genome shotgun (WGS) entry which is preliminary data.</text>
</comment>
<dbReference type="InParanoid" id="A0A2R6QHH2"/>
<reference evidence="2 3" key="1">
    <citation type="submission" date="2017-07" db="EMBL/GenBank/DDBJ databases">
        <title>An improved, manually edited Actinidia chinensis var. chinensis (kiwifruit) genome highlights the challenges associated with draft genomes and gene prediction in plants.</title>
        <authorList>
            <person name="Pilkington S."/>
            <person name="Crowhurst R."/>
            <person name="Hilario E."/>
            <person name="Nardozza S."/>
            <person name="Fraser L."/>
            <person name="Peng Y."/>
            <person name="Gunaseelan K."/>
            <person name="Simpson R."/>
            <person name="Tahir J."/>
            <person name="Deroles S."/>
            <person name="Templeton K."/>
            <person name="Luo Z."/>
            <person name="Davy M."/>
            <person name="Cheng C."/>
            <person name="Mcneilage M."/>
            <person name="Scaglione D."/>
            <person name="Liu Y."/>
            <person name="Zhang Q."/>
            <person name="Datson P."/>
            <person name="De Silva N."/>
            <person name="Gardiner S."/>
            <person name="Bassett H."/>
            <person name="Chagne D."/>
            <person name="Mccallum J."/>
            <person name="Dzierzon H."/>
            <person name="Deng C."/>
            <person name="Wang Y.-Y."/>
            <person name="Barron N."/>
            <person name="Manako K."/>
            <person name="Bowen J."/>
            <person name="Foster T."/>
            <person name="Erridge Z."/>
            <person name="Tiffin H."/>
            <person name="Waite C."/>
            <person name="Davies K."/>
            <person name="Grierson E."/>
            <person name="Laing W."/>
            <person name="Kirk R."/>
            <person name="Chen X."/>
            <person name="Wood M."/>
            <person name="Montefiori M."/>
            <person name="Brummell D."/>
            <person name="Schwinn K."/>
            <person name="Catanach A."/>
            <person name="Fullerton C."/>
            <person name="Li D."/>
            <person name="Meiyalaghan S."/>
            <person name="Nieuwenhuizen N."/>
            <person name="Read N."/>
            <person name="Prakash R."/>
            <person name="Hunter D."/>
            <person name="Zhang H."/>
            <person name="Mckenzie M."/>
            <person name="Knabel M."/>
            <person name="Harris A."/>
            <person name="Allan A."/>
            <person name="Chen A."/>
            <person name="Janssen B."/>
            <person name="Plunkett B."/>
            <person name="Dwamena C."/>
            <person name="Voogd C."/>
            <person name="Leif D."/>
            <person name="Lafferty D."/>
            <person name="Souleyre E."/>
            <person name="Varkonyi-Gasic E."/>
            <person name="Gambi F."/>
            <person name="Hanley J."/>
            <person name="Yao J.-L."/>
            <person name="Cheung J."/>
            <person name="David K."/>
            <person name="Warren B."/>
            <person name="Marsh K."/>
            <person name="Snowden K."/>
            <person name="Lin-Wang K."/>
            <person name="Brian L."/>
            <person name="Martinez-Sanchez M."/>
            <person name="Wang M."/>
            <person name="Ileperuma N."/>
            <person name="Macnee N."/>
            <person name="Campin R."/>
            <person name="Mcatee P."/>
            <person name="Drummond R."/>
            <person name="Espley R."/>
            <person name="Ireland H."/>
            <person name="Wu R."/>
            <person name="Atkinson R."/>
            <person name="Karunairetnam S."/>
            <person name="Bulley S."/>
            <person name="Chunkath S."/>
            <person name="Hanley Z."/>
            <person name="Storey R."/>
            <person name="Thrimawithana A."/>
            <person name="Thomson S."/>
            <person name="David C."/>
            <person name="Testolin R."/>
        </authorList>
    </citation>
    <scope>NUCLEOTIDE SEQUENCE [LARGE SCALE GENOMIC DNA]</scope>
    <source>
        <strain evidence="3">cv. Red5</strain>
        <tissue evidence="2">Young leaf</tissue>
    </source>
</reference>
<proteinExistence type="predicted"/>
<dbReference type="Proteomes" id="UP000241394">
    <property type="component" value="Chromosome LG16"/>
</dbReference>
<organism evidence="2 3">
    <name type="scientific">Actinidia chinensis var. chinensis</name>
    <name type="common">Chinese soft-hair kiwi</name>
    <dbReference type="NCBI Taxonomy" id="1590841"/>
    <lineage>
        <taxon>Eukaryota</taxon>
        <taxon>Viridiplantae</taxon>
        <taxon>Streptophyta</taxon>
        <taxon>Embryophyta</taxon>
        <taxon>Tracheophyta</taxon>
        <taxon>Spermatophyta</taxon>
        <taxon>Magnoliopsida</taxon>
        <taxon>eudicotyledons</taxon>
        <taxon>Gunneridae</taxon>
        <taxon>Pentapetalae</taxon>
        <taxon>asterids</taxon>
        <taxon>Ericales</taxon>
        <taxon>Actinidiaceae</taxon>
        <taxon>Actinidia</taxon>
    </lineage>
</organism>
<dbReference type="AlphaFoldDB" id="A0A2R6QHH2"/>
<protein>
    <submittedName>
        <fullName evidence="2">Arresten like</fullName>
    </submittedName>
</protein>
<accession>A0A2R6QHH2</accession>
<gene>
    <name evidence="2" type="ORF">CEY00_Acc18443</name>
</gene>
<keyword evidence="3" id="KW-1185">Reference proteome</keyword>
<name>A0A2R6QHH2_ACTCC</name>
<evidence type="ECO:0000256" key="1">
    <source>
        <dbReference type="SAM" id="MobiDB-lite"/>
    </source>
</evidence>
<dbReference type="Gramene" id="PSS08079">
    <property type="protein sequence ID" value="PSS08079"/>
    <property type="gene ID" value="CEY00_Acc18443"/>
</dbReference>
<evidence type="ECO:0000313" key="3">
    <source>
        <dbReference type="Proteomes" id="UP000241394"/>
    </source>
</evidence>
<sequence>MTGEVNQSTDSPREDLPTPEDVHMVTVPPSVEKETNIMTLGELDLLRESYSFPPYVQLRIPEGETITSTHPGEVAFYEATFPTGLRFLIHPTIRLILQFCNICPAQLIPNAWRSVSYAILLWRGTRRLCSEDTPATSRGGRENFSLPQEMTRSSPKVHLGNMVFRGSQNHGASQATPMRKPGEGTSVSPGASLGPIASFLASPFVVEKILSRVIPLVDQEKVKQLTFDQIPTRFFHTLGQVLPGRTGQGSSRRVGPSVRSGRIFGRRGILFPKVGQRFGEIIGRGSSSRVAGRRRAGQSKGRTRCFYQQVGEVDGLGGRAKGQCGSVQRICHDGGQVLIRI</sequence>
<evidence type="ECO:0000313" key="2">
    <source>
        <dbReference type="EMBL" id="PSS08079.1"/>
    </source>
</evidence>
<feature type="compositionally biased region" description="Polar residues" evidence="1">
    <location>
        <begin position="1"/>
        <end position="10"/>
    </location>
</feature>